<dbReference type="Proteomes" id="UP000325577">
    <property type="component" value="Linkage Group LG19"/>
</dbReference>
<proteinExistence type="predicted"/>
<dbReference type="OrthoDB" id="1933476at2759"/>
<keyword evidence="2" id="KW-1185">Reference proteome</keyword>
<dbReference type="EMBL" id="CM018042">
    <property type="protein sequence ID" value="KAA8532901.1"/>
    <property type="molecule type" value="Genomic_DNA"/>
</dbReference>
<evidence type="ECO:0000313" key="1">
    <source>
        <dbReference type="EMBL" id="KAA8532901.1"/>
    </source>
</evidence>
<gene>
    <name evidence="1" type="ORF">F0562_032982</name>
</gene>
<dbReference type="PANTHER" id="PTHR33355:SF13">
    <property type="entry name" value="WALL-ASSOCIATED RECEPTOR KINASE 3-LIKE"/>
    <property type="match status" value="1"/>
</dbReference>
<sequence>MKLLNSLWSQLDAGSYDALIEASILSQDFLFREMKEARIPELKGSYLTIMTGLTENQWPELMVVFLLVRFLKLKWNSGSFSLDHVSPFNIVAEDIFVLLGCSNTSPVFDPNEDLCDTGSGSGSLVCRGLYSCKGVTGIGLEPNTPISISCVYDPPIVLGSGYGLDLPKLQCSSYTSKYGYGGNEGNEMAVRDFFAIQ</sequence>
<protein>
    <submittedName>
        <fullName evidence="1">Uncharacterized protein</fullName>
    </submittedName>
</protein>
<dbReference type="PANTHER" id="PTHR33355">
    <property type="entry name" value="WALL-ASSOCIATED RECEPTOR KINASE CARBOXY-TERMINAL PROTEIN-RELATED"/>
    <property type="match status" value="1"/>
</dbReference>
<accession>A0A5J5AV77</accession>
<dbReference type="AlphaFoldDB" id="A0A5J5AV77"/>
<reference evidence="1 2" key="1">
    <citation type="submission" date="2019-09" db="EMBL/GenBank/DDBJ databases">
        <title>A chromosome-level genome assembly of the Chinese tupelo Nyssa sinensis.</title>
        <authorList>
            <person name="Yang X."/>
            <person name="Kang M."/>
            <person name="Yang Y."/>
            <person name="Xiong H."/>
            <person name="Wang M."/>
            <person name="Zhang Z."/>
            <person name="Wang Z."/>
            <person name="Wu H."/>
            <person name="Ma T."/>
            <person name="Liu J."/>
            <person name="Xi Z."/>
        </authorList>
    </citation>
    <scope>NUCLEOTIDE SEQUENCE [LARGE SCALE GENOMIC DNA]</scope>
    <source>
        <strain evidence="1">J267</strain>
        <tissue evidence="1">Leaf</tissue>
    </source>
</reference>
<name>A0A5J5AV77_9ASTE</name>
<evidence type="ECO:0000313" key="2">
    <source>
        <dbReference type="Proteomes" id="UP000325577"/>
    </source>
</evidence>
<organism evidence="1 2">
    <name type="scientific">Nyssa sinensis</name>
    <dbReference type="NCBI Taxonomy" id="561372"/>
    <lineage>
        <taxon>Eukaryota</taxon>
        <taxon>Viridiplantae</taxon>
        <taxon>Streptophyta</taxon>
        <taxon>Embryophyta</taxon>
        <taxon>Tracheophyta</taxon>
        <taxon>Spermatophyta</taxon>
        <taxon>Magnoliopsida</taxon>
        <taxon>eudicotyledons</taxon>
        <taxon>Gunneridae</taxon>
        <taxon>Pentapetalae</taxon>
        <taxon>asterids</taxon>
        <taxon>Cornales</taxon>
        <taxon>Nyssaceae</taxon>
        <taxon>Nyssa</taxon>
    </lineage>
</organism>